<keyword evidence="1" id="KW-0812">Transmembrane</keyword>
<dbReference type="InterPro" id="IPR007404">
    <property type="entry name" value="YdjM-like"/>
</dbReference>
<dbReference type="PANTHER" id="PTHR40031">
    <property type="entry name" value="HYPOTHETICAL MEMBRANE SPANNING PROTEIN"/>
    <property type="match status" value="1"/>
</dbReference>
<keyword evidence="2" id="KW-0378">Hydrolase</keyword>
<dbReference type="AlphaFoldDB" id="A0A939J8A6"/>
<reference evidence="2" key="1">
    <citation type="submission" date="2021-03" db="EMBL/GenBank/DDBJ databases">
        <title>Roseibium sp. CAU 1637 isolated from Incheon.</title>
        <authorList>
            <person name="Kim W."/>
        </authorList>
    </citation>
    <scope>NUCLEOTIDE SEQUENCE</scope>
    <source>
        <strain evidence="2">CAU 1637</strain>
    </source>
</reference>
<gene>
    <name evidence="2" type="ORF">J0X15_07765</name>
</gene>
<dbReference type="EMBL" id="JAFLNF010000003">
    <property type="protein sequence ID" value="MBO0345111.1"/>
    <property type="molecule type" value="Genomic_DNA"/>
</dbReference>
<evidence type="ECO:0000256" key="1">
    <source>
        <dbReference type="SAM" id="Phobius"/>
    </source>
</evidence>
<dbReference type="InterPro" id="IPR053170">
    <property type="entry name" value="Transcription_regulator"/>
</dbReference>
<keyword evidence="1" id="KW-0472">Membrane</keyword>
<dbReference type="Proteomes" id="UP000664779">
    <property type="component" value="Unassembled WGS sequence"/>
</dbReference>
<organism evidence="2 3">
    <name type="scientific">Roseibium limicola</name>
    <dbReference type="NCBI Taxonomy" id="2816037"/>
    <lineage>
        <taxon>Bacteria</taxon>
        <taxon>Pseudomonadati</taxon>
        <taxon>Pseudomonadota</taxon>
        <taxon>Alphaproteobacteria</taxon>
        <taxon>Hyphomicrobiales</taxon>
        <taxon>Stappiaceae</taxon>
        <taxon>Roseibium</taxon>
    </lineage>
</organism>
<evidence type="ECO:0000313" key="2">
    <source>
        <dbReference type="EMBL" id="MBO0345111.1"/>
    </source>
</evidence>
<sequence>MDSLTQFVLGAAVSSACLGGKIGLRKAALLGGLLGTLPDLDVLQPFADPVDSFVFHRGWSHSLVVHVAATPLIGEALVRVFKSWKEHRWRVWAAVFLCLSTHALLDALTIYGTRLLWPLYPDPVGVGSVFIIDPVYSLPLLFIVLWAFIRGRWSDAFKTGLSVVLVLTTGYLAWGIGAKTYMEARAERLFKQAGVAPQRILAQAAPFNTLLWKVIGLEEGRYHNLYLSVLDDQDTQPVYTHARHLELSSCLDDNLSFQKLDWFSHGFFRADRKGDRVSISDLRMGLTPGYTFSFTVAELEAETLREVAPVRGLLTRRAIAEGDWDWLKARTLGKSTIRPAEIAFIGATEPPVPEPAC</sequence>
<dbReference type="Pfam" id="PF04307">
    <property type="entry name" value="YdjM"/>
    <property type="match status" value="1"/>
</dbReference>
<feature type="transmembrane region" description="Helical" evidence="1">
    <location>
        <begin position="161"/>
        <end position="182"/>
    </location>
</feature>
<feature type="transmembrane region" description="Helical" evidence="1">
    <location>
        <begin position="124"/>
        <end position="149"/>
    </location>
</feature>
<accession>A0A939J8A6</accession>
<evidence type="ECO:0000313" key="3">
    <source>
        <dbReference type="Proteomes" id="UP000664779"/>
    </source>
</evidence>
<dbReference type="PANTHER" id="PTHR40031:SF1">
    <property type="entry name" value="MEMBRANE-BOUND METAL-DEPENDENT HYDROLASE"/>
    <property type="match status" value="1"/>
</dbReference>
<keyword evidence="3" id="KW-1185">Reference proteome</keyword>
<keyword evidence="1" id="KW-1133">Transmembrane helix</keyword>
<name>A0A939J8A6_9HYPH</name>
<feature type="transmembrane region" description="Helical" evidence="1">
    <location>
        <begin position="90"/>
        <end position="112"/>
    </location>
</feature>
<dbReference type="RefSeq" id="WP_206939493.1">
    <property type="nucleotide sequence ID" value="NZ_JAFLNF010000003.1"/>
</dbReference>
<comment type="caution">
    <text evidence="2">The sequence shown here is derived from an EMBL/GenBank/DDBJ whole genome shotgun (WGS) entry which is preliminary data.</text>
</comment>
<protein>
    <submittedName>
        <fullName evidence="2">Metal-dependent hydrolase</fullName>
    </submittedName>
</protein>
<dbReference type="GO" id="GO:0016787">
    <property type="term" value="F:hydrolase activity"/>
    <property type="evidence" value="ECO:0007669"/>
    <property type="project" value="UniProtKB-KW"/>
</dbReference>
<proteinExistence type="predicted"/>